<dbReference type="PANTHER" id="PTHR30388">
    <property type="entry name" value="ALDEHYDE OXIDOREDUCTASE MOLYBDENUM COFACTOR ASSEMBLY PROTEIN"/>
    <property type="match status" value="1"/>
</dbReference>
<keyword evidence="4" id="KW-1185">Reference proteome</keyword>
<dbReference type="InterPro" id="IPR036291">
    <property type="entry name" value="NAD(P)-bd_dom_sf"/>
</dbReference>
<dbReference type="STRING" id="401053.AciPR4_3642"/>
<evidence type="ECO:0000259" key="1">
    <source>
        <dbReference type="Pfam" id="PF02625"/>
    </source>
</evidence>
<dbReference type="Pfam" id="PF02625">
    <property type="entry name" value="XdhC_CoxI"/>
    <property type="match status" value="1"/>
</dbReference>
<gene>
    <name evidence="3" type="ordered locus">AciPR4_3642</name>
</gene>
<feature type="domain" description="XdhC- CoxI" evidence="1">
    <location>
        <begin position="13"/>
        <end position="76"/>
    </location>
</feature>
<evidence type="ECO:0008006" key="5">
    <source>
        <dbReference type="Google" id="ProtNLM"/>
    </source>
</evidence>
<accession>E8UZQ1</accession>
<dbReference type="RefSeq" id="WP_013570124.1">
    <property type="nucleotide sequence ID" value="NC_014963.1"/>
</dbReference>
<dbReference type="HOGENOM" id="CLU_041115_1_1_0"/>
<name>E8UZQ1_TERSS</name>
<dbReference type="EMBL" id="CP002467">
    <property type="protein sequence ID" value="ADV84394.1"/>
    <property type="molecule type" value="Genomic_DNA"/>
</dbReference>
<dbReference type="SUPFAM" id="SSF51735">
    <property type="entry name" value="NAD(P)-binding Rossmann-fold domains"/>
    <property type="match status" value="1"/>
</dbReference>
<dbReference type="Gene3D" id="3.40.50.720">
    <property type="entry name" value="NAD(P)-binding Rossmann-like Domain"/>
    <property type="match status" value="1"/>
</dbReference>
<evidence type="ECO:0000259" key="2">
    <source>
        <dbReference type="Pfam" id="PF13478"/>
    </source>
</evidence>
<feature type="domain" description="XdhC Rossmann" evidence="2">
    <location>
        <begin position="187"/>
        <end position="323"/>
    </location>
</feature>
<dbReference type="eggNOG" id="COG1975">
    <property type="taxonomic scope" value="Bacteria"/>
</dbReference>
<dbReference type="Pfam" id="PF13478">
    <property type="entry name" value="XdhC_C"/>
    <property type="match status" value="1"/>
</dbReference>
<dbReference type="InterPro" id="IPR003777">
    <property type="entry name" value="XdhC_CoxI"/>
</dbReference>
<sequence>MSLRERREILTLASANQGALITLVRTSGSTYRRPGARLFTTPEGTFAGTISGGCLEDELLRKASWKTKDGAVLEHYSTAFDDTAEIPYGLGCGGEVDLLLEPANTPEAEALLEALRSSLEDELQQIATQLPQNNRPFARIILNANKDVTFASDRLETEEIVAMRTHLLTETPNKDLFLESLEPPQRVILFGAGEDAKPIVRLAHEMGWNTVVVDRRMQYARAERFPQAHTVTGQVEVQPADCVVLMTHSYEEDRRLLTQLLTVKPRYLGLLGARHRSSLLLWEAANAANLTLAEACARTSAPTGLDLGGDGPEAIALSILAEIQSVVHSRDRRPRILTEADILDHLAEAPLRSKCPTP</sequence>
<reference evidence="3 4" key="1">
    <citation type="journal article" date="2012" name="Stand. Genomic Sci.">
        <title>Complete genome sequence of Terriglobus saanensis type strain SP1PR4(T), an Acidobacteria from tundra soil.</title>
        <authorList>
            <person name="Rawat S.R."/>
            <person name="Mannisto M.K."/>
            <person name="Starovoytov V."/>
            <person name="Goodwin L."/>
            <person name="Nolan M."/>
            <person name="Hauser L."/>
            <person name="Land M."/>
            <person name="Davenport K.W."/>
            <person name="Woyke T."/>
            <person name="Haggblom M.M."/>
        </authorList>
    </citation>
    <scope>NUCLEOTIDE SEQUENCE</scope>
    <source>
        <strain evidence="4">ATCC BAA-1853 / DSM 23119 / SP1PR4</strain>
    </source>
</reference>
<dbReference type="OrthoDB" id="9773039at2"/>
<evidence type="ECO:0000313" key="4">
    <source>
        <dbReference type="Proteomes" id="UP000006844"/>
    </source>
</evidence>
<dbReference type="InterPro" id="IPR027051">
    <property type="entry name" value="XdhC_Rossmann_dom"/>
</dbReference>
<evidence type="ECO:0000313" key="3">
    <source>
        <dbReference type="EMBL" id="ADV84394.1"/>
    </source>
</evidence>
<dbReference type="InterPro" id="IPR052698">
    <property type="entry name" value="MoCofactor_Util/Proc"/>
</dbReference>
<proteinExistence type="predicted"/>
<dbReference type="AlphaFoldDB" id="E8UZQ1"/>
<dbReference type="KEGG" id="tsa:AciPR4_3642"/>
<organism evidence="3 4">
    <name type="scientific">Terriglobus saanensis (strain ATCC BAA-1853 / DSM 23119 / SP1PR4)</name>
    <dbReference type="NCBI Taxonomy" id="401053"/>
    <lineage>
        <taxon>Bacteria</taxon>
        <taxon>Pseudomonadati</taxon>
        <taxon>Acidobacteriota</taxon>
        <taxon>Terriglobia</taxon>
        <taxon>Terriglobales</taxon>
        <taxon>Acidobacteriaceae</taxon>
        <taxon>Terriglobus</taxon>
    </lineage>
</organism>
<dbReference type="PANTHER" id="PTHR30388:SF6">
    <property type="entry name" value="XANTHINE DEHYDROGENASE SUBUNIT A-RELATED"/>
    <property type="match status" value="1"/>
</dbReference>
<protein>
    <recommendedName>
        <fullName evidence="5">Xanthine dehydrogenase</fullName>
    </recommendedName>
</protein>
<dbReference type="Proteomes" id="UP000006844">
    <property type="component" value="Chromosome"/>
</dbReference>